<dbReference type="OrthoDB" id="1001832at2759"/>
<protein>
    <submittedName>
        <fullName evidence="1">Uncharacterized protein</fullName>
    </submittedName>
</protein>
<comment type="caution">
    <text evidence="1">The sequence shown here is derived from an EMBL/GenBank/DDBJ whole genome shotgun (WGS) entry which is preliminary data.</text>
</comment>
<keyword evidence="2" id="KW-1185">Reference proteome</keyword>
<dbReference type="EMBL" id="JAIQCV010000013">
    <property type="protein sequence ID" value="KAH1031420.1"/>
    <property type="molecule type" value="Genomic_DNA"/>
</dbReference>
<accession>A0A9D3U7I9</accession>
<dbReference type="Proteomes" id="UP000828251">
    <property type="component" value="Unassembled WGS sequence"/>
</dbReference>
<reference evidence="1 2" key="1">
    <citation type="journal article" date="2021" name="Plant Biotechnol. J.">
        <title>Multi-omics assisted identification of the key and species-specific regulatory components of drought-tolerant mechanisms in Gossypium stocksii.</title>
        <authorList>
            <person name="Yu D."/>
            <person name="Ke L."/>
            <person name="Zhang D."/>
            <person name="Wu Y."/>
            <person name="Sun Y."/>
            <person name="Mei J."/>
            <person name="Sun J."/>
            <person name="Sun Y."/>
        </authorList>
    </citation>
    <scope>NUCLEOTIDE SEQUENCE [LARGE SCALE GENOMIC DNA]</scope>
    <source>
        <strain evidence="2">cv. E1</strain>
        <tissue evidence="1">Leaf</tissue>
    </source>
</reference>
<evidence type="ECO:0000313" key="2">
    <source>
        <dbReference type="Proteomes" id="UP000828251"/>
    </source>
</evidence>
<gene>
    <name evidence="1" type="ORF">J1N35_043594</name>
</gene>
<organism evidence="1 2">
    <name type="scientific">Gossypium stocksii</name>
    <dbReference type="NCBI Taxonomy" id="47602"/>
    <lineage>
        <taxon>Eukaryota</taxon>
        <taxon>Viridiplantae</taxon>
        <taxon>Streptophyta</taxon>
        <taxon>Embryophyta</taxon>
        <taxon>Tracheophyta</taxon>
        <taxon>Spermatophyta</taxon>
        <taxon>Magnoliopsida</taxon>
        <taxon>eudicotyledons</taxon>
        <taxon>Gunneridae</taxon>
        <taxon>Pentapetalae</taxon>
        <taxon>rosids</taxon>
        <taxon>malvids</taxon>
        <taxon>Malvales</taxon>
        <taxon>Malvaceae</taxon>
        <taxon>Malvoideae</taxon>
        <taxon>Gossypium</taxon>
    </lineage>
</organism>
<dbReference type="AlphaFoldDB" id="A0A9D3U7I9"/>
<evidence type="ECO:0000313" key="1">
    <source>
        <dbReference type="EMBL" id="KAH1031420.1"/>
    </source>
</evidence>
<name>A0A9D3U7I9_9ROSI</name>
<sequence>MRIKSDYRPLLVDLCPEFSTATGQLFRFLAGWIHHQDFSNTISNLWDYHGDMTSTPGKLSIGLKEWNKKTYGHIGTQKRETTQKLNKIQYALEKTNSTFLIQKEMELREELEEILKHEKLLWKQKSRLDWLKLGDRNTKFFYERTLYR</sequence>
<proteinExistence type="predicted"/>